<reference evidence="6" key="1">
    <citation type="journal article" date="2014" name="Int. J. Syst. Evol. Microbiol.">
        <title>Complete genome sequence of Corynebacterium casei LMG S-19264T (=DSM 44701T), isolated from a smear-ripened cheese.</title>
        <authorList>
            <consortium name="US DOE Joint Genome Institute (JGI-PGF)"/>
            <person name="Walter F."/>
            <person name="Albersmeier A."/>
            <person name="Kalinowski J."/>
            <person name="Ruckert C."/>
        </authorList>
    </citation>
    <scope>NUCLEOTIDE SEQUENCE</scope>
    <source>
        <strain evidence="6">KCTC 23714</strain>
    </source>
</reference>
<protein>
    <submittedName>
        <fullName evidence="6">Signal peptidase</fullName>
    </submittedName>
</protein>
<feature type="signal peptide" evidence="4">
    <location>
        <begin position="1"/>
        <end position="23"/>
    </location>
</feature>
<keyword evidence="2 4" id="KW-0732">Signal</keyword>
<dbReference type="CDD" id="cd14659">
    <property type="entry name" value="Imelysin-like_IPPA"/>
    <property type="match status" value="1"/>
</dbReference>
<feature type="chain" id="PRO_5037504260" evidence="4">
    <location>
        <begin position="24"/>
        <end position="323"/>
    </location>
</feature>
<dbReference type="RefSeq" id="WP_189633654.1">
    <property type="nucleotide sequence ID" value="NZ_BMYQ01000005.1"/>
</dbReference>
<evidence type="ECO:0000256" key="3">
    <source>
        <dbReference type="SAM" id="MobiDB-lite"/>
    </source>
</evidence>
<dbReference type="InterPro" id="IPR034984">
    <property type="entry name" value="Imelysin-like_IPPA"/>
</dbReference>
<gene>
    <name evidence="6" type="ORF">GCM10011452_19290</name>
</gene>
<dbReference type="Proteomes" id="UP000628984">
    <property type="component" value="Unassembled WGS sequence"/>
</dbReference>
<evidence type="ECO:0000256" key="4">
    <source>
        <dbReference type="SAM" id="SignalP"/>
    </source>
</evidence>
<dbReference type="AlphaFoldDB" id="A0A918MKJ4"/>
<evidence type="ECO:0000313" key="6">
    <source>
        <dbReference type="EMBL" id="GGW30959.1"/>
    </source>
</evidence>
<feature type="domain" description="Imelysin-like" evidence="5">
    <location>
        <begin position="41"/>
        <end position="267"/>
    </location>
</feature>
<evidence type="ECO:0000259" key="5">
    <source>
        <dbReference type="Pfam" id="PF09375"/>
    </source>
</evidence>
<keyword evidence="7" id="KW-1185">Reference proteome</keyword>
<dbReference type="GO" id="GO:0030313">
    <property type="term" value="C:cell envelope"/>
    <property type="evidence" value="ECO:0007669"/>
    <property type="project" value="UniProtKB-SubCell"/>
</dbReference>
<comment type="subcellular location">
    <subcellularLocation>
        <location evidence="1">Cell envelope</location>
    </subcellularLocation>
</comment>
<dbReference type="Gene3D" id="1.20.1420.20">
    <property type="entry name" value="M75 peptidase, HXXE motif"/>
    <property type="match status" value="1"/>
</dbReference>
<dbReference type="Pfam" id="PF09375">
    <property type="entry name" value="Peptidase_M75"/>
    <property type="match status" value="1"/>
</dbReference>
<dbReference type="EMBL" id="BMYQ01000005">
    <property type="protein sequence ID" value="GGW30959.1"/>
    <property type="molecule type" value="Genomic_DNA"/>
</dbReference>
<sequence>MKRSALLLGPLLALTLAAPVARADVAETVEDHILPGLARFTATTATLAAIDSCEPEALQVAWGAAFDAWVGVGHLRLGPVEEEGRVLAIAFWPDPKGMGQKQTNALLAKADPAVLEPALMAEQSVAVRGLFGLERLLWPTETATGDYPCALTHAIADDLARMAAEIDAEWRASFADHLLNPGPSSRYLTLTEARQALLTTLITGLEFNKDARLGRPLGSFDKPHPERAEAATSGRSTRNLELSLVALRSLARSLHQPIPRTEAAFDRVLANVAKVDLSQVDDPTMWLKADILRQDITAVREAVMAEIAPALGAGVGFNAADGD</sequence>
<dbReference type="InterPro" id="IPR038352">
    <property type="entry name" value="Imelysin_sf"/>
</dbReference>
<proteinExistence type="predicted"/>
<name>A0A918MKJ4_9RHOB</name>
<evidence type="ECO:0000256" key="1">
    <source>
        <dbReference type="ARBA" id="ARBA00004196"/>
    </source>
</evidence>
<comment type="caution">
    <text evidence="6">The sequence shown here is derived from an EMBL/GenBank/DDBJ whole genome shotgun (WGS) entry which is preliminary data.</text>
</comment>
<accession>A0A918MKJ4</accession>
<evidence type="ECO:0000313" key="7">
    <source>
        <dbReference type="Proteomes" id="UP000628984"/>
    </source>
</evidence>
<organism evidence="6 7">
    <name type="scientific">Gemmobacter lanyuensis</name>
    <dbReference type="NCBI Taxonomy" id="1054497"/>
    <lineage>
        <taxon>Bacteria</taxon>
        <taxon>Pseudomonadati</taxon>
        <taxon>Pseudomonadota</taxon>
        <taxon>Alphaproteobacteria</taxon>
        <taxon>Rhodobacterales</taxon>
        <taxon>Paracoccaceae</taxon>
        <taxon>Gemmobacter</taxon>
    </lineage>
</organism>
<evidence type="ECO:0000256" key="2">
    <source>
        <dbReference type="ARBA" id="ARBA00022729"/>
    </source>
</evidence>
<reference evidence="6" key="2">
    <citation type="submission" date="2020-09" db="EMBL/GenBank/DDBJ databases">
        <authorList>
            <person name="Sun Q."/>
            <person name="Kim S."/>
        </authorList>
    </citation>
    <scope>NUCLEOTIDE SEQUENCE</scope>
    <source>
        <strain evidence="6">KCTC 23714</strain>
    </source>
</reference>
<dbReference type="InterPro" id="IPR018976">
    <property type="entry name" value="Imelysin-like"/>
</dbReference>
<feature type="region of interest" description="Disordered" evidence="3">
    <location>
        <begin position="216"/>
        <end position="235"/>
    </location>
</feature>